<organism evidence="1 2">
    <name type="scientific">Actinomyces johnsonii F0510</name>
    <dbReference type="NCBI Taxonomy" id="1227262"/>
    <lineage>
        <taxon>Bacteria</taxon>
        <taxon>Bacillati</taxon>
        <taxon>Actinomycetota</taxon>
        <taxon>Actinomycetes</taxon>
        <taxon>Actinomycetales</taxon>
        <taxon>Actinomycetaceae</taxon>
        <taxon>Actinomyces</taxon>
    </lineage>
</organism>
<dbReference type="HOGENOM" id="CLU_3264481_0_0_11"/>
<reference evidence="1 2" key="1">
    <citation type="submission" date="2013-06" db="EMBL/GenBank/DDBJ databases">
        <authorList>
            <person name="Weinstock G."/>
            <person name="Sodergren E."/>
            <person name="Lobos E.A."/>
            <person name="Fulton L."/>
            <person name="Fulton R."/>
            <person name="Courtney L."/>
            <person name="Fronick C."/>
            <person name="O'Laughlin M."/>
            <person name="Godfrey J."/>
            <person name="Wilson R.M."/>
            <person name="Miner T."/>
            <person name="Farmer C."/>
            <person name="Delehaunty K."/>
            <person name="Cordes M."/>
            <person name="Minx P."/>
            <person name="Tomlinson C."/>
            <person name="Chen J."/>
            <person name="Wollam A."/>
            <person name="Pepin K.H."/>
            <person name="Bhonagiri V."/>
            <person name="Zhang X."/>
            <person name="Warren W."/>
            <person name="Mitreva M."/>
            <person name="Mardis E.R."/>
            <person name="Wilson R.K."/>
        </authorList>
    </citation>
    <scope>NUCLEOTIDE SEQUENCE [LARGE SCALE GENOMIC DNA]</scope>
    <source>
        <strain evidence="1 2">F0510</strain>
    </source>
</reference>
<gene>
    <name evidence="1" type="ORF">HMPREF1549_01172</name>
</gene>
<dbReference type="Proteomes" id="UP000016498">
    <property type="component" value="Unassembled WGS sequence"/>
</dbReference>
<name>U1QDW7_9ACTO</name>
<evidence type="ECO:0000313" key="2">
    <source>
        <dbReference type="Proteomes" id="UP000016498"/>
    </source>
</evidence>
<accession>U1QDW7</accession>
<dbReference type="EMBL" id="AWSD01000107">
    <property type="protein sequence ID" value="ERH20521.1"/>
    <property type="molecule type" value="Genomic_DNA"/>
</dbReference>
<evidence type="ECO:0000313" key="1">
    <source>
        <dbReference type="EMBL" id="ERH20521.1"/>
    </source>
</evidence>
<sequence length="41" mass="5248">MFEILQLRMRESLDMWPVRVRRCAWLMGVLVIRERFNHFRR</sequence>
<dbReference type="AlphaFoldDB" id="U1QDW7"/>
<protein>
    <submittedName>
        <fullName evidence="1">Uncharacterized protein</fullName>
    </submittedName>
</protein>
<comment type="caution">
    <text evidence="1">The sequence shown here is derived from an EMBL/GenBank/DDBJ whole genome shotgun (WGS) entry which is preliminary data.</text>
</comment>
<proteinExistence type="predicted"/>